<dbReference type="VEuPathDB" id="FungiDB:ASPWEDRAFT_174343"/>
<protein>
    <submittedName>
        <fullName evidence="2">Uncharacterized protein</fullName>
    </submittedName>
</protein>
<organism evidence="2 3">
    <name type="scientific">Aspergillus wentii DTO 134E9</name>
    <dbReference type="NCBI Taxonomy" id="1073089"/>
    <lineage>
        <taxon>Eukaryota</taxon>
        <taxon>Fungi</taxon>
        <taxon>Dikarya</taxon>
        <taxon>Ascomycota</taxon>
        <taxon>Pezizomycotina</taxon>
        <taxon>Eurotiomycetes</taxon>
        <taxon>Eurotiomycetidae</taxon>
        <taxon>Eurotiales</taxon>
        <taxon>Aspergillaceae</taxon>
        <taxon>Aspergillus</taxon>
        <taxon>Aspergillus subgen. Cremei</taxon>
    </lineage>
</organism>
<gene>
    <name evidence="2" type="ORF">ASPWEDRAFT_174343</name>
</gene>
<accession>A0A1L9RDI8</accession>
<feature type="compositionally biased region" description="Polar residues" evidence="1">
    <location>
        <begin position="65"/>
        <end position="82"/>
    </location>
</feature>
<reference evidence="3" key="1">
    <citation type="journal article" date="2017" name="Genome Biol.">
        <title>Comparative genomics reveals high biological diversity and specific adaptations in the industrially and medically important fungal genus Aspergillus.</title>
        <authorList>
            <person name="de Vries R.P."/>
            <person name="Riley R."/>
            <person name="Wiebenga A."/>
            <person name="Aguilar-Osorio G."/>
            <person name="Amillis S."/>
            <person name="Uchima C.A."/>
            <person name="Anderluh G."/>
            <person name="Asadollahi M."/>
            <person name="Askin M."/>
            <person name="Barry K."/>
            <person name="Battaglia E."/>
            <person name="Bayram O."/>
            <person name="Benocci T."/>
            <person name="Braus-Stromeyer S.A."/>
            <person name="Caldana C."/>
            <person name="Canovas D."/>
            <person name="Cerqueira G.C."/>
            <person name="Chen F."/>
            <person name="Chen W."/>
            <person name="Choi C."/>
            <person name="Clum A."/>
            <person name="Dos Santos R.A."/>
            <person name="Damasio A.R."/>
            <person name="Diallinas G."/>
            <person name="Emri T."/>
            <person name="Fekete E."/>
            <person name="Flipphi M."/>
            <person name="Freyberg S."/>
            <person name="Gallo A."/>
            <person name="Gournas C."/>
            <person name="Habgood R."/>
            <person name="Hainaut M."/>
            <person name="Harispe M.L."/>
            <person name="Henrissat B."/>
            <person name="Hilden K.S."/>
            <person name="Hope R."/>
            <person name="Hossain A."/>
            <person name="Karabika E."/>
            <person name="Karaffa L."/>
            <person name="Karanyi Z."/>
            <person name="Krasevec N."/>
            <person name="Kuo A."/>
            <person name="Kusch H."/>
            <person name="LaButti K."/>
            <person name="Lagendijk E.L."/>
            <person name="Lapidus A."/>
            <person name="Levasseur A."/>
            <person name="Lindquist E."/>
            <person name="Lipzen A."/>
            <person name="Logrieco A.F."/>
            <person name="MacCabe A."/>
            <person name="Maekelae M.R."/>
            <person name="Malavazi I."/>
            <person name="Melin P."/>
            <person name="Meyer V."/>
            <person name="Mielnichuk N."/>
            <person name="Miskei M."/>
            <person name="Molnar A.P."/>
            <person name="Mule G."/>
            <person name="Ngan C.Y."/>
            <person name="Orejas M."/>
            <person name="Orosz E."/>
            <person name="Ouedraogo J.P."/>
            <person name="Overkamp K.M."/>
            <person name="Park H.-S."/>
            <person name="Perrone G."/>
            <person name="Piumi F."/>
            <person name="Punt P.J."/>
            <person name="Ram A.F."/>
            <person name="Ramon A."/>
            <person name="Rauscher S."/>
            <person name="Record E."/>
            <person name="Riano-Pachon D.M."/>
            <person name="Robert V."/>
            <person name="Roehrig J."/>
            <person name="Ruller R."/>
            <person name="Salamov A."/>
            <person name="Salih N.S."/>
            <person name="Samson R.A."/>
            <person name="Sandor E."/>
            <person name="Sanguinetti M."/>
            <person name="Schuetze T."/>
            <person name="Sepcic K."/>
            <person name="Shelest E."/>
            <person name="Sherlock G."/>
            <person name="Sophianopoulou V."/>
            <person name="Squina F.M."/>
            <person name="Sun H."/>
            <person name="Susca A."/>
            <person name="Todd R.B."/>
            <person name="Tsang A."/>
            <person name="Unkles S.E."/>
            <person name="van de Wiele N."/>
            <person name="van Rossen-Uffink D."/>
            <person name="Oliveira J.V."/>
            <person name="Vesth T.C."/>
            <person name="Visser J."/>
            <person name="Yu J.-H."/>
            <person name="Zhou M."/>
            <person name="Andersen M.R."/>
            <person name="Archer D.B."/>
            <person name="Baker S.E."/>
            <person name="Benoit I."/>
            <person name="Brakhage A.A."/>
            <person name="Braus G.H."/>
            <person name="Fischer R."/>
            <person name="Frisvad J.C."/>
            <person name="Goldman G.H."/>
            <person name="Houbraken J."/>
            <person name="Oakley B."/>
            <person name="Pocsi I."/>
            <person name="Scazzocchio C."/>
            <person name="Seiboth B."/>
            <person name="vanKuyk P.A."/>
            <person name="Wortman J."/>
            <person name="Dyer P.S."/>
            <person name="Grigoriev I.V."/>
        </authorList>
    </citation>
    <scope>NUCLEOTIDE SEQUENCE [LARGE SCALE GENOMIC DNA]</scope>
    <source>
        <strain evidence="3">DTO 134E9</strain>
    </source>
</reference>
<proteinExistence type="predicted"/>
<feature type="region of interest" description="Disordered" evidence="1">
    <location>
        <begin position="64"/>
        <end position="89"/>
    </location>
</feature>
<dbReference type="AlphaFoldDB" id="A0A1L9RDI8"/>
<dbReference type="OrthoDB" id="4360131at2759"/>
<evidence type="ECO:0000313" key="2">
    <source>
        <dbReference type="EMBL" id="OJJ32913.1"/>
    </source>
</evidence>
<dbReference type="RefSeq" id="XP_040686590.1">
    <property type="nucleotide sequence ID" value="XM_040831214.1"/>
</dbReference>
<dbReference type="Proteomes" id="UP000184383">
    <property type="component" value="Unassembled WGS sequence"/>
</dbReference>
<evidence type="ECO:0000256" key="1">
    <source>
        <dbReference type="SAM" id="MobiDB-lite"/>
    </source>
</evidence>
<dbReference type="EMBL" id="KV878214">
    <property type="protein sequence ID" value="OJJ32913.1"/>
    <property type="molecule type" value="Genomic_DNA"/>
</dbReference>
<evidence type="ECO:0000313" key="3">
    <source>
        <dbReference type="Proteomes" id="UP000184383"/>
    </source>
</evidence>
<dbReference type="GeneID" id="63747062"/>
<name>A0A1L9RDI8_ASPWE</name>
<keyword evidence="3" id="KW-1185">Reference proteome</keyword>
<sequence>MFPQYSRLLRSGAARLQSYQSVPRRYYSIGDKLNEKEPGGQRKAIIAVCAAVPVVAYFWLRGGNDTKTGSPNNSRGANQEYQTRAEGNR</sequence>